<evidence type="ECO:0000256" key="2">
    <source>
        <dbReference type="ARBA" id="ARBA00022692"/>
    </source>
</evidence>
<evidence type="ECO:0000313" key="8">
    <source>
        <dbReference type="Proteomes" id="UP000701801"/>
    </source>
</evidence>
<evidence type="ECO:0000256" key="1">
    <source>
        <dbReference type="ARBA" id="ARBA00004141"/>
    </source>
</evidence>
<feature type="transmembrane region" description="Helical" evidence="6">
    <location>
        <begin position="6"/>
        <end position="27"/>
    </location>
</feature>
<keyword evidence="2 6" id="KW-0812">Transmembrane</keyword>
<evidence type="ECO:0000256" key="5">
    <source>
        <dbReference type="SAM" id="MobiDB-lite"/>
    </source>
</evidence>
<protein>
    <recommendedName>
        <fullName evidence="9">Auxin efflux carrier</fullName>
    </recommendedName>
</protein>
<gene>
    <name evidence="7" type="ORF">HYALB_00001754</name>
</gene>
<keyword evidence="4 6" id="KW-0472">Membrane</keyword>
<dbReference type="EMBL" id="CAJVRM010000239">
    <property type="protein sequence ID" value="CAG8977877.1"/>
    <property type="molecule type" value="Genomic_DNA"/>
</dbReference>
<dbReference type="AlphaFoldDB" id="A0A9N9LR55"/>
<sequence>MSSLWPSFLGALQASLSVLLTMSYGIIASRSNIMKDKTARDITKICVRFLLPALLITNVGSEIQADTFVRYLPVLIWALLYTLSSLALGWVLNRAFKFPAWVIPAIAFNNTTSLPILLLKSLKTSGILKDLRMGGGDNTYTALDRATSYFLFASIVTNCLTFSIGPKLLDDEETPDVDEEEDKHEEPTNSSGRTQEQQEDHNTETTTLLPHRVVEQGSEIAGQISKTSKNIWATFPEWLQNALSFTTSFLNAPLAGAIIGIILGLVPPFHRAFFNPPRDGGIFKSWLTSSLESMGDLFAALSLITVGAKLSSGLHNMKRGEDSSRVRMTPLLSVLFIRFLLWPVISIAVIYAIVSQTNWLENDPILWFVLMLLPIGPSATKLTSLAELSGAEEDEKMSIAKCLAISYAISPISCLAVVASLRASLIWKGQIGG</sequence>
<feature type="transmembrane region" description="Helical" evidence="6">
    <location>
        <begin position="365"/>
        <end position="383"/>
    </location>
</feature>
<comment type="subcellular location">
    <subcellularLocation>
        <location evidence="1">Membrane</location>
        <topology evidence="1">Multi-pass membrane protein</topology>
    </subcellularLocation>
</comment>
<feature type="transmembrane region" description="Helical" evidence="6">
    <location>
        <begin position="331"/>
        <end position="353"/>
    </location>
</feature>
<dbReference type="GO" id="GO:0055085">
    <property type="term" value="P:transmembrane transport"/>
    <property type="evidence" value="ECO:0007669"/>
    <property type="project" value="InterPro"/>
</dbReference>
<keyword evidence="8" id="KW-1185">Reference proteome</keyword>
<dbReference type="PANTHER" id="PTHR31794">
    <property type="entry name" value="AUXIN EFFLUX TRANSPORTER FAMILY PROTEIN (EUROFUNG)"/>
    <property type="match status" value="1"/>
</dbReference>
<dbReference type="GO" id="GO:0016020">
    <property type="term" value="C:membrane"/>
    <property type="evidence" value="ECO:0007669"/>
    <property type="project" value="UniProtKB-SubCell"/>
</dbReference>
<feature type="region of interest" description="Disordered" evidence="5">
    <location>
        <begin position="171"/>
        <end position="209"/>
    </location>
</feature>
<dbReference type="GO" id="GO:0005783">
    <property type="term" value="C:endoplasmic reticulum"/>
    <property type="evidence" value="ECO:0007669"/>
    <property type="project" value="TreeGrafter"/>
</dbReference>
<evidence type="ECO:0000256" key="4">
    <source>
        <dbReference type="ARBA" id="ARBA00023136"/>
    </source>
</evidence>
<organism evidence="7 8">
    <name type="scientific">Hymenoscyphus albidus</name>
    <dbReference type="NCBI Taxonomy" id="595503"/>
    <lineage>
        <taxon>Eukaryota</taxon>
        <taxon>Fungi</taxon>
        <taxon>Dikarya</taxon>
        <taxon>Ascomycota</taxon>
        <taxon>Pezizomycotina</taxon>
        <taxon>Leotiomycetes</taxon>
        <taxon>Helotiales</taxon>
        <taxon>Helotiaceae</taxon>
        <taxon>Hymenoscyphus</taxon>
    </lineage>
</organism>
<feature type="compositionally biased region" description="Acidic residues" evidence="5">
    <location>
        <begin position="171"/>
        <end position="183"/>
    </location>
</feature>
<dbReference type="OrthoDB" id="191139at2759"/>
<feature type="transmembrane region" description="Helical" evidence="6">
    <location>
        <begin position="71"/>
        <end position="92"/>
    </location>
</feature>
<accession>A0A9N9LR55</accession>
<name>A0A9N9LR55_9HELO</name>
<dbReference type="InterPro" id="IPR004776">
    <property type="entry name" value="Mem_transp_PIN-like"/>
</dbReference>
<keyword evidence="3 6" id="KW-1133">Transmembrane helix</keyword>
<comment type="caution">
    <text evidence="7">The sequence shown here is derived from an EMBL/GenBank/DDBJ whole genome shotgun (WGS) entry which is preliminary data.</text>
</comment>
<dbReference type="PANTHER" id="PTHR31794:SF4">
    <property type="entry name" value="AUXIN EFFLUX TRANSPORTER FAMILY PROTEIN (EUROFUNG)"/>
    <property type="match status" value="1"/>
</dbReference>
<evidence type="ECO:0000256" key="6">
    <source>
        <dbReference type="SAM" id="Phobius"/>
    </source>
</evidence>
<feature type="transmembrane region" description="Helical" evidence="6">
    <location>
        <begin position="249"/>
        <end position="270"/>
    </location>
</feature>
<feature type="transmembrane region" description="Helical" evidence="6">
    <location>
        <begin position="290"/>
        <end position="310"/>
    </location>
</feature>
<evidence type="ECO:0008006" key="9">
    <source>
        <dbReference type="Google" id="ProtNLM"/>
    </source>
</evidence>
<evidence type="ECO:0000256" key="3">
    <source>
        <dbReference type="ARBA" id="ARBA00022989"/>
    </source>
</evidence>
<dbReference type="Pfam" id="PF03547">
    <property type="entry name" value="Mem_trans"/>
    <property type="match status" value="1"/>
</dbReference>
<evidence type="ECO:0000313" key="7">
    <source>
        <dbReference type="EMBL" id="CAG8977877.1"/>
    </source>
</evidence>
<reference evidence="7" key="1">
    <citation type="submission" date="2021-07" db="EMBL/GenBank/DDBJ databases">
        <authorList>
            <person name="Durling M."/>
        </authorList>
    </citation>
    <scope>NUCLEOTIDE SEQUENCE</scope>
</reference>
<dbReference type="Proteomes" id="UP000701801">
    <property type="component" value="Unassembled WGS sequence"/>
</dbReference>
<feature type="transmembrane region" description="Helical" evidence="6">
    <location>
        <begin position="98"/>
        <end position="119"/>
    </location>
</feature>
<proteinExistence type="predicted"/>
<feature type="transmembrane region" description="Helical" evidence="6">
    <location>
        <begin position="404"/>
        <end position="427"/>
    </location>
</feature>